<dbReference type="RefSeq" id="WP_012846195.1">
    <property type="nucleotide sequence ID" value="NC_013504.1"/>
</dbReference>
<name>D0R491_LACJF</name>
<sequence>MPKKEYVKWKNRVERKNLKEHRKFIDKINNIQFQAYKLKWHGITSFNTNDWVTGAGMVHIMFQLLKPDMVRK</sequence>
<proteinExistence type="predicted"/>
<evidence type="ECO:0000313" key="2">
    <source>
        <dbReference type="Proteomes" id="UP000002627"/>
    </source>
</evidence>
<reference evidence="1 2" key="1">
    <citation type="journal article" date="2009" name="J. Bacteriol.">
        <title>Complete genome sequence of Lactobacillus johnsonii FI9785, a competitive exclusion agent against pathogens in poultry.</title>
        <authorList>
            <person name="Wegmann U."/>
            <person name="Overweg K."/>
            <person name="Horn N."/>
            <person name="Goesmann A."/>
            <person name="Narbad A."/>
            <person name="Gasson M.J."/>
            <person name="Shearman C."/>
        </authorList>
    </citation>
    <scope>NUCLEOTIDE SEQUENCE [LARGE SCALE GENOMIC DNA]</scope>
    <source>
        <strain evidence="1 2">FI9785</strain>
    </source>
</reference>
<accession>D0R491</accession>
<dbReference type="HOGENOM" id="CLU_2717308_0_0_9"/>
<dbReference type="AlphaFoldDB" id="D0R491"/>
<keyword evidence="2" id="KW-1185">Reference proteome</keyword>
<protein>
    <submittedName>
        <fullName evidence="1">Uncharacterized protein</fullName>
    </submittedName>
</protein>
<gene>
    <name evidence="1" type="ordered locus">FI9785_1038</name>
</gene>
<dbReference type="EMBL" id="FN298497">
    <property type="protein sequence ID" value="CAX66904.1"/>
    <property type="molecule type" value="Genomic_DNA"/>
</dbReference>
<organism evidence="1 2">
    <name type="scientific">Lactobacillus johnsonii (strain FI9785)</name>
    <dbReference type="NCBI Taxonomy" id="633699"/>
    <lineage>
        <taxon>Bacteria</taxon>
        <taxon>Bacillati</taxon>
        <taxon>Bacillota</taxon>
        <taxon>Bacilli</taxon>
        <taxon>Lactobacillales</taxon>
        <taxon>Lactobacillaceae</taxon>
        <taxon>Lactobacillus</taxon>
    </lineage>
</organism>
<dbReference type="Proteomes" id="UP000002627">
    <property type="component" value="Chromosome"/>
</dbReference>
<evidence type="ECO:0000313" key="1">
    <source>
        <dbReference type="EMBL" id="CAX66904.1"/>
    </source>
</evidence>
<dbReference type="KEGG" id="ljf:FI9785_1038"/>